<feature type="domain" description="Urate oxidase N-terminal" evidence="2">
    <location>
        <begin position="2"/>
        <end position="72"/>
    </location>
</feature>
<accession>S6TH21</accession>
<dbReference type="Pfam" id="PF06181">
    <property type="entry name" value="Urate_ox_N"/>
    <property type="match status" value="1"/>
</dbReference>
<sequence>DSPLGKRPALLGVVLFLLLVAAAYGFSKVFSGRGAYLHVGAIMGTIMVGNVFRIIMPAQRALVAAIAENRTP</sequence>
<dbReference type="AlphaFoldDB" id="S6TH21"/>
<feature type="non-terminal residue" evidence="3">
    <location>
        <position position="72"/>
    </location>
</feature>
<dbReference type="Proteomes" id="UP000015729">
    <property type="component" value="Unassembled WGS sequence"/>
</dbReference>
<comment type="caution">
    <text evidence="3">The sequence shown here is derived from an EMBL/GenBank/DDBJ whole genome shotgun (WGS) entry which is preliminary data.</text>
</comment>
<organism evidence="3 4">
    <name type="scientific">Pseudomonas syringae pv. actinidiae ICMP 18807</name>
    <dbReference type="NCBI Taxonomy" id="1194404"/>
    <lineage>
        <taxon>Bacteria</taxon>
        <taxon>Pseudomonadati</taxon>
        <taxon>Pseudomonadota</taxon>
        <taxon>Gammaproteobacteria</taxon>
        <taxon>Pseudomonadales</taxon>
        <taxon>Pseudomonadaceae</taxon>
        <taxon>Pseudomonas</taxon>
        <taxon>Pseudomonas syringae</taxon>
    </lineage>
</organism>
<proteinExistence type="predicted"/>
<keyword evidence="1" id="KW-0472">Membrane</keyword>
<feature type="non-terminal residue" evidence="3">
    <location>
        <position position="1"/>
    </location>
</feature>
<evidence type="ECO:0000256" key="1">
    <source>
        <dbReference type="SAM" id="Phobius"/>
    </source>
</evidence>
<keyword evidence="1" id="KW-0812">Transmembrane</keyword>
<evidence type="ECO:0000313" key="4">
    <source>
        <dbReference type="Proteomes" id="UP000015729"/>
    </source>
</evidence>
<dbReference type="InterPro" id="IPR010389">
    <property type="entry name" value="Urate_ox_N"/>
</dbReference>
<evidence type="ECO:0000259" key="2">
    <source>
        <dbReference type="Pfam" id="PF06181"/>
    </source>
</evidence>
<name>S6TH21_PSESF</name>
<reference evidence="3 4" key="1">
    <citation type="journal article" date="2013" name="PLoS Pathog.">
        <title>Genomic analysis of the Kiwifruit pathogen Pseudomonas syringae pv. actinidiae provides insight into the origins of an emergent plant disease.</title>
        <authorList>
            <person name="McCann H.C."/>
            <person name="Rikkerink E.H."/>
            <person name="Bertels F."/>
            <person name="Fiers M."/>
            <person name="Lu A."/>
            <person name="Rees-George J."/>
            <person name="Andersen M.T."/>
            <person name="Gleave A.P."/>
            <person name="Haubold B."/>
            <person name="Wohlers M.W."/>
            <person name="Guttman D.S."/>
            <person name="Wang P.W."/>
            <person name="Straub C."/>
            <person name="Vanneste J.L."/>
            <person name="Rainey P.B."/>
            <person name="Templeton M.D."/>
        </authorList>
    </citation>
    <scope>NUCLEOTIDE SEQUENCE [LARGE SCALE GENOMIC DNA]</scope>
    <source>
        <strain evidence="3 4">ICMP 18807</strain>
    </source>
</reference>
<protein>
    <submittedName>
        <fullName evidence="3">Membrane protein</fullName>
    </submittedName>
</protein>
<feature type="transmembrane region" description="Helical" evidence="1">
    <location>
        <begin position="35"/>
        <end position="52"/>
    </location>
</feature>
<dbReference type="EMBL" id="AOKG01001969">
    <property type="protein sequence ID" value="EPN41143.1"/>
    <property type="molecule type" value="Genomic_DNA"/>
</dbReference>
<gene>
    <name evidence="3" type="ORF">A244_28955</name>
</gene>
<keyword evidence="1" id="KW-1133">Transmembrane helix</keyword>
<evidence type="ECO:0000313" key="3">
    <source>
        <dbReference type="EMBL" id="EPN41143.1"/>
    </source>
</evidence>